<dbReference type="PANTHER" id="PTHR36445">
    <property type="entry name" value="GTP CYCLOHYDROLASE MPTA"/>
    <property type="match status" value="1"/>
</dbReference>
<evidence type="ECO:0000256" key="1">
    <source>
        <dbReference type="ARBA" id="ARBA00022801"/>
    </source>
</evidence>
<sequence>MKDVHASAPPPGTLPLRSVGLSGIRKPLSVRRADGVHALAVTFAVAVDLPSARKGSDLSRNAEILAEIVDRSVAEPTASLEAACSAIAHELLSRHPSATEATVAARAEYFRRRGVSPERSSFEDYTLFGDARAHRRPDGTIALRRGIGAEAV</sequence>
<dbReference type="InterPro" id="IPR003801">
    <property type="entry name" value="GTP_cyclohydrolase_FolE2/MptA"/>
</dbReference>
<protein>
    <submittedName>
        <fullName evidence="2">GTP cyclohydrolase MptA</fullName>
    </submittedName>
</protein>
<reference evidence="2" key="2">
    <citation type="journal article" date="2014" name="ISME J.">
        <title>Microbial stratification in low pH oxic and suboxic macroscopic growths along an acid mine drainage.</title>
        <authorList>
            <person name="Mendez-Garcia C."/>
            <person name="Mesa V."/>
            <person name="Sprenger R.R."/>
            <person name="Richter M."/>
            <person name="Diez M.S."/>
            <person name="Solano J."/>
            <person name="Bargiela R."/>
            <person name="Golyshina O.V."/>
            <person name="Manteca A."/>
            <person name="Ramos J.L."/>
            <person name="Gallego J.R."/>
            <person name="Llorente I."/>
            <person name="Martins Dos Santos V.A."/>
            <person name="Jensen O.N."/>
            <person name="Pelaez A.I."/>
            <person name="Sanchez J."/>
            <person name="Ferrer M."/>
        </authorList>
    </citation>
    <scope>NUCLEOTIDE SEQUENCE</scope>
</reference>
<dbReference type="AlphaFoldDB" id="T1BIQ5"/>
<feature type="non-terminal residue" evidence="2">
    <location>
        <position position="152"/>
    </location>
</feature>
<dbReference type="EMBL" id="AUZY01002175">
    <property type="protein sequence ID" value="EQD72846.1"/>
    <property type="molecule type" value="Genomic_DNA"/>
</dbReference>
<dbReference type="GO" id="GO:0003934">
    <property type="term" value="F:GTP cyclohydrolase I activity"/>
    <property type="evidence" value="ECO:0007669"/>
    <property type="project" value="InterPro"/>
</dbReference>
<dbReference type="PANTHER" id="PTHR36445:SF1">
    <property type="entry name" value="GTP CYCLOHYDROLASE MPTA"/>
    <property type="match status" value="1"/>
</dbReference>
<name>T1BIQ5_9ZZZZ</name>
<reference evidence="2" key="1">
    <citation type="submission" date="2013-08" db="EMBL/GenBank/DDBJ databases">
        <authorList>
            <person name="Mendez C."/>
            <person name="Richter M."/>
            <person name="Ferrer M."/>
            <person name="Sanchez J."/>
        </authorList>
    </citation>
    <scope>NUCLEOTIDE SEQUENCE</scope>
</reference>
<gene>
    <name evidence="2" type="ORF">B1B_03536</name>
</gene>
<accession>T1BIQ5</accession>
<proteinExistence type="predicted"/>
<comment type="caution">
    <text evidence="2">The sequence shown here is derived from an EMBL/GenBank/DDBJ whole genome shotgun (WGS) entry which is preliminary data.</text>
</comment>
<keyword evidence="1 2" id="KW-0378">Hydrolase</keyword>
<evidence type="ECO:0000313" key="2">
    <source>
        <dbReference type="EMBL" id="EQD72846.1"/>
    </source>
</evidence>
<dbReference type="Gene3D" id="3.10.270.10">
    <property type="entry name" value="Urate Oxidase"/>
    <property type="match status" value="1"/>
</dbReference>
<organism evidence="2">
    <name type="scientific">mine drainage metagenome</name>
    <dbReference type="NCBI Taxonomy" id="410659"/>
    <lineage>
        <taxon>unclassified sequences</taxon>
        <taxon>metagenomes</taxon>
        <taxon>ecological metagenomes</taxon>
    </lineage>
</organism>
<dbReference type="Pfam" id="PF02649">
    <property type="entry name" value="GCHY-1"/>
    <property type="match status" value="1"/>
</dbReference>